<feature type="region of interest" description="Disordered" evidence="1">
    <location>
        <begin position="23"/>
        <end position="62"/>
    </location>
</feature>
<dbReference type="AlphaFoldDB" id="A0AAI9GN43"/>
<dbReference type="EMBL" id="ABLOKC030000026">
    <property type="protein sequence ID" value="EML1473191.1"/>
    <property type="molecule type" value="Genomic_DNA"/>
</dbReference>
<dbReference type="EMBL" id="JAVDNV010000001">
    <property type="protein sequence ID" value="MDQ2307950.1"/>
    <property type="molecule type" value="Genomic_DNA"/>
</dbReference>
<protein>
    <submittedName>
        <fullName evidence="2">Uncharacterized protein</fullName>
    </submittedName>
</protein>
<accession>A0AAI9GN43</accession>
<organism evidence="2">
    <name type="scientific">Pluralibacter gergoviae</name>
    <name type="common">Enterobacter gergoviae</name>
    <dbReference type="NCBI Taxonomy" id="61647"/>
    <lineage>
        <taxon>Bacteria</taxon>
        <taxon>Pseudomonadati</taxon>
        <taxon>Pseudomonadota</taxon>
        <taxon>Gammaproteobacteria</taxon>
        <taxon>Enterobacterales</taxon>
        <taxon>Enterobacteriaceae</taxon>
        <taxon>Pluralibacter</taxon>
    </lineage>
</organism>
<dbReference type="GeneID" id="61384487"/>
<proteinExistence type="predicted"/>
<dbReference type="RefSeq" id="WP_048252420.1">
    <property type="nucleotide sequence ID" value="NZ_CBCSIS010000001.1"/>
</dbReference>
<evidence type="ECO:0000313" key="2">
    <source>
        <dbReference type="EMBL" id="EML1473191.1"/>
    </source>
</evidence>
<reference evidence="2" key="2">
    <citation type="submission" date="2024-02" db="EMBL/GenBank/DDBJ databases">
        <authorList>
            <consortium name="Clinical and Environmental Microbiology Branch: Whole genome sequencing antimicrobial resistance pathogens in the healthcare setting"/>
        </authorList>
    </citation>
    <scope>NUCLEOTIDE SEQUENCE</scope>
    <source>
        <strain evidence="2">2021DK-00143</strain>
    </source>
</reference>
<comment type="caution">
    <text evidence="2">The sequence shown here is derived from an EMBL/GenBank/DDBJ whole genome shotgun (WGS) entry which is preliminary data.</text>
</comment>
<reference evidence="3" key="1">
    <citation type="submission" date="2023-08" db="EMBL/GenBank/DDBJ databases">
        <title>WGS of pathogenic bacterial species, Los Angeles County Public Health Laboratories.</title>
        <authorList>
            <person name="Garrigues J.M."/>
            <person name="Green N.M."/>
        </authorList>
    </citation>
    <scope>NUCLEOTIDE SEQUENCE</scope>
    <source>
        <strain evidence="3">LACPHL-BACT-2023-00068</strain>
    </source>
</reference>
<evidence type="ECO:0000313" key="3">
    <source>
        <dbReference type="EMBL" id="MDQ2307950.1"/>
    </source>
</evidence>
<gene>
    <name evidence="2" type="ORF">QEG54_003983</name>
    <name evidence="3" type="ORF">RBJ30_02365</name>
</gene>
<name>A0AAI9GN43_PLUGE</name>
<sequence length="89" mass="9064">MMALPQNGCQKFTFNNDYLIGAAPLPNNPDGGNKPGDSSPERCVSEADPAGFKLSPGSPARNAGKVIADNGGKDYAGAVVSETELLAGL</sequence>
<dbReference type="Proteomes" id="UP001236270">
    <property type="component" value="Unassembled WGS sequence"/>
</dbReference>
<evidence type="ECO:0000256" key="1">
    <source>
        <dbReference type="SAM" id="MobiDB-lite"/>
    </source>
</evidence>